<evidence type="ECO:0000256" key="2">
    <source>
        <dbReference type="ARBA" id="ARBA00022723"/>
    </source>
</evidence>
<keyword evidence="7" id="KW-1185">Reference proteome</keyword>
<feature type="domain" description="CENP-V/GFA" evidence="5">
    <location>
        <begin position="8"/>
        <end position="118"/>
    </location>
</feature>
<dbReference type="Gene3D" id="3.90.1590.10">
    <property type="entry name" value="glutathione-dependent formaldehyde- activating enzyme (gfa)"/>
    <property type="match status" value="1"/>
</dbReference>
<dbReference type="GO" id="GO:0016846">
    <property type="term" value="F:carbon-sulfur lyase activity"/>
    <property type="evidence" value="ECO:0007669"/>
    <property type="project" value="InterPro"/>
</dbReference>
<keyword evidence="3" id="KW-0862">Zinc</keyword>
<evidence type="ECO:0000313" key="6">
    <source>
        <dbReference type="EMBL" id="ACG77743.1"/>
    </source>
</evidence>
<evidence type="ECO:0000313" key="7">
    <source>
        <dbReference type="Proteomes" id="UP000001868"/>
    </source>
</evidence>
<dbReference type="Proteomes" id="UP000001868">
    <property type="component" value="Chromosome"/>
</dbReference>
<accession>B4R973</accession>
<dbReference type="EMBL" id="CP000747">
    <property type="protein sequence ID" value="ACG77743.1"/>
    <property type="molecule type" value="Genomic_DNA"/>
</dbReference>
<dbReference type="InterPro" id="IPR006913">
    <property type="entry name" value="CENP-V/GFA"/>
</dbReference>
<reference evidence="6 7" key="1">
    <citation type="journal article" date="2008" name="BMC Genomics">
        <title>Complete genome of Phenylobacterium zucineum - a novel facultative intracellular bacterium isolated from human erythroleukemia cell line K562.</title>
        <authorList>
            <person name="Luo Y."/>
            <person name="Xu X."/>
            <person name="Ding Z."/>
            <person name="Liu Z."/>
            <person name="Zhang B."/>
            <person name="Yan Z."/>
            <person name="Sun J."/>
            <person name="Hu S."/>
            <person name="Hu X."/>
        </authorList>
    </citation>
    <scope>NUCLEOTIDE SEQUENCE [LARGE SCALE GENOMIC DNA]</scope>
    <source>
        <strain evidence="6 7">HLK1</strain>
    </source>
</reference>
<dbReference type="InterPro" id="IPR011057">
    <property type="entry name" value="Mss4-like_sf"/>
</dbReference>
<proteinExistence type="inferred from homology"/>
<dbReference type="AlphaFoldDB" id="B4R973"/>
<dbReference type="OrthoDB" id="7186766at2"/>
<keyword evidence="2" id="KW-0479">Metal-binding</keyword>
<gene>
    <name evidence="6" type="ordered locus">PHZ_c1329</name>
</gene>
<evidence type="ECO:0000256" key="1">
    <source>
        <dbReference type="ARBA" id="ARBA00005495"/>
    </source>
</evidence>
<organism evidence="6 7">
    <name type="scientific">Phenylobacterium zucineum (strain HLK1)</name>
    <dbReference type="NCBI Taxonomy" id="450851"/>
    <lineage>
        <taxon>Bacteria</taxon>
        <taxon>Pseudomonadati</taxon>
        <taxon>Pseudomonadota</taxon>
        <taxon>Alphaproteobacteria</taxon>
        <taxon>Caulobacterales</taxon>
        <taxon>Caulobacteraceae</taxon>
        <taxon>Phenylobacterium</taxon>
    </lineage>
</organism>
<sequence length="132" mass="14904">MSDLQIERTGGCACGAVRFVARGEPLRVGLCHCMTCRKAHASAFNPFVIFRAEQVEITGEIRAWESSPGYRRWFCPACGSRIYGGDGTEHELSVGGFDEPGLFAPDYESWIVRREPWQPPLKVPQWRENREA</sequence>
<comment type="similarity">
    <text evidence="1">Belongs to the Gfa family.</text>
</comment>
<dbReference type="Pfam" id="PF04828">
    <property type="entry name" value="GFA"/>
    <property type="match status" value="1"/>
</dbReference>
<dbReference type="HOGENOM" id="CLU_055491_4_3_5"/>
<dbReference type="SUPFAM" id="SSF51316">
    <property type="entry name" value="Mss4-like"/>
    <property type="match status" value="1"/>
</dbReference>
<protein>
    <recommendedName>
        <fullName evidence="5">CENP-V/GFA domain-containing protein</fullName>
    </recommendedName>
</protein>
<dbReference type="PANTHER" id="PTHR33337:SF40">
    <property type="entry name" value="CENP-V_GFA DOMAIN-CONTAINING PROTEIN-RELATED"/>
    <property type="match status" value="1"/>
</dbReference>
<dbReference type="RefSeq" id="WP_012521887.1">
    <property type="nucleotide sequence ID" value="NC_011144.1"/>
</dbReference>
<evidence type="ECO:0000256" key="4">
    <source>
        <dbReference type="ARBA" id="ARBA00023239"/>
    </source>
</evidence>
<dbReference type="KEGG" id="pzu:PHZ_c1329"/>
<name>B4R973_PHEZH</name>
<dbReference type="GO" id="GO:0046872">
    <property type="term" value="F:metal ion binding"/>
    <property type="evidence" value="ECO:0007669"/>
    <property type="project" value="UniProtKB-KW"/>
</dbReference>
<evidence type="ECO:0000256" key="3">
    <source>
        <dbReference type="ARBA" id="ARBA00022833"/>
    </source>
</evidence>
<evidence type="ECO:0000259" key="5">
    <source>
        <dbReference type="PROSITE" id="PS51891"/>
    </source>
</evidence>
<dbReference type="PANTHER" id="PTHR33337">
    <property type="entry name" value="GFA DOMAIN-CONTAINING PROTEIN"/>
    <property type="match status" value="1"/>
</dbReference>
<dbReference type="eggNOG" id="COG3791">
    <property type="taxonomic scope" value="Bacteria"/>
</dbReference>
<dbReference type="PROSITE" id="PS51891">
    <property type="entry name" value="CENP_V_GFA"/>
    <property type="match status" value="1"/>
</dbReference>
<keyword evidence="4" id="KW-0456">Lyase</keyword>